<proteinExistence type="predicted"/>
<sequence>MKFVKETNPTTTTIRVWTGNPEKPYEEIEVDTEAFSVLEYVPEPKKSEKN</sequence>
<name>A0A381Y5V4_9ZZZZ</name>
<evidence type="ECO:0000313" key="1">
    <source>
        <dbReference type="EMBL" id="SVA72449.1"/>
    </source>
</evidence>
<gene>
    <name evidence="1" type="ORF">METZ01_LOCUS125303</name>
</gene>
<accession>A0A381Y5V4</accession>
<reference evidence="1" key="1">
    <citation type="submission" date="2018-05" db="EMBL/GenBank/DDBJ databases">
        <authorList>
            <person name="Lanie J.A."/>
            <person name="Ng W.-L."/>
            <person name="Kazmierczak K.M."/>
            <person name="Andrzejewski T.M."/>
            <person name="Davidsen T.M."/>
            <person name="Wayne K.J."/>
            <person name="Tettelin H."/>
            <person name="Glass J.I."/>
            <person name="Rusch D."/>
            <person name="Podicherti R."/>
            <person name="Tsui H.-C.T."/>
            <person name="Winkler M.E."/>
        </authorList>
    </citation>
    <scope>NUCLEOTIDE SEQUENCE</scope>
</reference>
<organism evidence="1">
    <name type="scientific">marine metagenome</name>
    <dbReference type="NCBI Taxonomy" id="408172"/>
    <lineage>
        <taxon>unclassified sequences</taxon>
        <taxon>metagenomes</taxon>
        <taxon>ecological metagenomes</taxon>
    </lineage>
</organism>
<dbReference type="EMBL" id="UINC01017466">
    <property type="protein sequence ID" value="SVA72449.1"/>
    <property type="molecule type" value="Genomic_DNA"/>
</dbReference>
<protein>
    <submittedName>
        <fullName evidence="1">Uncharacterized protein</fullName>
    </submittedName>
</protein>
<dbReference type="AlphaFoldDB" id="A0A381Y5V4"/>